<comment type="caution">
    <text evidence="1">The sequence shown here is derived from an EMBL/GenBank/DDBJ whole genome shotgun (WGS) entry which is preliminary data.</text>
</comment>
<evidence type="ECO:0000313" key="1">
    <source>
        <dbReference type="EMBL" id="SAL31626.1"/>
    </source>
</evidence>
<protein>
    <submittedName>
        <fullName evidence="1">Pectate lyase superfamily protein</fullName>
    </submittedName>
</protein>
<proteinExistence type="predicted"/>
<evidence type="ECO:0000313" key="2">
    <source>
        <dbReference type="Proteomes" id="UP000198263"/>
    </source>
</evidence>
<dbReference type="Proteomes" id="UP000198263">
    <property type="component" value="Unassembled WGS sequence"/>
</dbReference>
<dbReference type="InterPro" id="IPR012334">
    <property type="entry name" value="Pectin_lyas_fold"/>
</dbReference>
<dbReference type="Gene3D" id="2.160.20.10">
    <property type="entry name" value="Single-stranded right-handed beta-helix, Pectin lyase-like"/>
    <property type="match status" value="1"/>
</dbReference>
<reference evidence="1 2" key="1">
    <citation type="submission" date="2016-01" db="EMBL/GenBank/DDBJ databases">
        <authorList>
            <person name="Peeters C."/>
        </authorList>
    </citation>
    <scope>NUCLEOTIDE SEQUENCE [LARGE SCALE GENOMIC DNA]</scope>
    <source>
        <strain evidence="1">LMG 29315</strain>
    </source>
</reference>
<dbReference type="EMBL" id="FCNV02000004">
    <property type="protein sequence ID" value="SAL31626.1"/>
    <property type="molecule type" value="Genomic_DNA"/>
</dbReference>
<dbReference type="GO" id="GO:0016829">
    <property type="term" value="F:lyase activity"/>
    <property type="evidence" value="ECO:0007669"/>
    <property type="project" value="UniProtKB-KW"/>
</dbReference>
<keyword evidence="2" id="KW-1185">Reference proteome</keyword>
<sequence>MPFIKNNLLSSELNQNPIFTRRKFLTALAAGTGTVALAACGGGSADDLAATDKRWRRGGAATTSAASSTSASSTPVASSTQAAATSSAGTVDASTFGVKADGVTNDRAALQKAIDGSVGKILLISGKVRIDSAGLDLRTNSHLRFASGASIKLLAHNTASYQILRLWDVNNVQIENAYLDGSKELNSATNDPNDGGQGMGISIAGATNSTITSPTTINCWGDGIYIGSSYHSLTTPSNAITITKHVADGCRRQGATITSGSNITFDTPTWSNTQGTMPSAGLDIEPNDNNAVLSNIKVISPTTNNCRYGILVYLGALPGPVAKAVTVDITNHRDNASYHVAYAVGGLQLNGYSVTGHISSDNPVYMHSALGFSKTDWDNAGPAVEVTNMTYTR</sequence>
<name>A0A658QXM4_9BURK</name>
<organism evidence="1 2">
    <name type="scientific">Caballeronia concitans</name>
    <dbReference type="NCBI Taxonomy" id="1777133"/>
    <lineage>
        <taxon>Bacteria</taxon>
        <taxon>Pseudomonadati</taxon>
        <taxon>Pseudomonadota</taxon>
        <taxon>Betaproteobacteria</taxon>
        <taxon>Burkholderiales</taxon>
        <taxon>Burkholderiaceae</taxon>
        <taxon>Caballeronia</taxon>
    </lineage>
</organism>
<dbReference type="PROSITE" id="PS51318">
    <property type="entry name" value="TAT"/>
    <property type="match status" value="1"/>
</dbReference>
<dbReference type="InterPro" id="IPR011050">
    <property type="entry name" value="Pectin_lyase_fold/virulence"/>
</dbReference>
<dbReference type="SUPFAM" id="SSF51126">
    <property type="entry name" value="Pectin lyase-like"/>
    <property type="match status" value="1"/>
</dbReference>
<keyword evidence="1" id="KW-0456">Lyase</keyword>
<accession>A0A658QXM4</accession>
<dbReference type="InterPro" id="IPR006311">
    <property type="entry name" value="TAT_signal"/>
</dbReference>
<dbReference type="AlphaFoldDB" id="A0A658QXM4"/>
<gene>
    <name evidence="1" type="ORF">AWB72_02798</name>
</gene>
<dbReference type="OrthoDB" id="253409at2"/>